<protein>
    <submittedName>
        <fullName evidence="1">Uncharacterized protein</fullName>
    </submittedName>
</protein>
<sequence length="240" mass="29373">MENIPEVKYVETDALKELFQYARNSYKYLWAYSIIDEINYNRQEIEFETLVKRMLSKSWKPIFHYNLNYGKMDKIEAYIKKIQSRYNIPKNAGEKEVFKKLVKIDDKFMNEIIESFYSSLPYTFLSPFYKNLKGMSSYKKIKKIAELSNTTKKGIYQIDEDNNKLYLNSNWVKYFSKYRFHIEKWIIDNFKEYLETKNENKTEKIKILYEKKDRTLEYMNRSLFEIVRSIIKSLWELIFK</sequence>
<evidence type="ECO:0000313" key="1">
    <source>
        <dbReference type="EMBL" id="TYB31704.1"/>
    </source>
</evidence>
<proteinExistence type="predicted"/>
<reference evidence="1" key="1">
    <citation type="submission" date="2019-08" db="EMBL/GenBank/DDBJ databases">
        <title>Genomic characterization of a novel candidate phylum (ARYD3) from a high temperature, high salinity tertiary oil reservoir in north central Oklahoma, USA.</title>
        <authorList>
            <person name="Youssef N.H."/>
            <person name="Yadav A."/>
            <person name="Elshahed M.S."/>
        </authorList>
    </citation>
    <scope>NUCLEOTIDE SEQUENCE [LARGE SCALE GENOMIC DNA]</scope>
    <source>
        <strain evidence="1">ARYD3</strain>
    </source>
</reference>
<dbReference type="EMBL" id="VSIX01000031">
    <property type="protein sequence ID" value="TYB31704.1"/>
    <property type="molecule type" value="Genomic_DNA"/>
</dbReference>
<dbReference type="Proteomes" id="UP000324143">
    <property type="component" value="Unassembled WGS sequence"/>
</dbReference>
<name>A0A5D0MD64_9BACT</name>
<comment type="caution">
    <text evidence="1">The sequence shown here is derived from an EMBL/GenBank/DDBJ whole genome shotgun (WGS) entry which is preliminary data.</text>
</comment>
<organism evidence="1 2">
    <name type="scientific">Candidatus Mcinerneyibacterium aminivorans</name>
    <dbReference type="NCBI Taxonomy" id="2703815"/>
    <lineage>
        <taxon>Bacteria</taxon>
        <taxon>Candidatus Macinerneyibacteriota</taxon>
        <taxon>Candidatus Mcinerneyibacteria</taxon>
        <taxon>Candidatus Mcinerneyibacteriales</taxon>
        <taxon>Candidatus Mcinerneyibacteriaceae</taxon>
        <taxon>Candidatus Mcinerneyibacterium</taxon>
    </lineage>
</organism>
<evidence type="ECO:0000313" key="2">
    <source>
        <dbReference type="Proteomes" id="UP000324143"/>
    </source>
</evidence>
<dbReference type="AlphaFoldDB" id="A0A5D0MD64"/>
<gene>
    <name evidence="1" type="ORF">FXF47_02785</name>
</gene>
<keyword evidence="2" id="KW-1185">Reference proteome</keyword>
<accession>A0A5D0MD64</accession>